<dbReference type="GO" id="GO:0005829">
    <property type="term" value="C:cytosol"/>
    <property type="evidence" value="ECO:0007669"/>
    <property type="project" value="TreeGrafter"/>
</dbReference>
<dbReference type="STRING" id="36166.T1GXH5"/>
<dbReference type="InterPro" id="IPR013785">
    <property type="entry name" value="Aldolase_TIM"/>
</dbReference>
<dbReference type="Proteomes" id="UP000015102">
    <property type="component" value="Unassembled WGS sequence"/>
</dbReference>
<evidence type="ECO:0000256" key="4">
    <source>
        <dbReference type="ARBA" id="ARBA00023133"/>
    </source>
</evidence>
<dbReference type="EnsemblMetazoa" id="MESCA008526-RA">
    <property type="protein sequence ID" value="MESCA008526-PA"/>
    <property type="gene ID" value="MESCA008526"/>
</dbReference>
<keyword evidence="5" id="KW-0456">Lyase</keyword>
<dbReference type="PRINTS" id="PR00144">
    <property type="entry name" value="DALDHYDRTASE"/>
</dbReference>
<comment type="subunit">
    <text evidence="8">Homooctamer; active form. Homohexamer; low activity form.</text>
</comment>
<proteinExistence type="inferred from homology"/>
<reference evidence="13" key="1">
    <citation type="submission" date="2013-02" db="EMBL/GenBank/DDBJ databases">
        <authorList>
            <person name="Hughes D."/>
        </authorList>
    </citation>
    <scope>NUCLEOTIDE SEQUENCE</scope>
    <source>
        <strain>Durham</strain>
        <strain evidence="13">NC isolate 2 -- Noor lab</strain>
    </source>
</reference>
<comment type="function">
    <text evidence="7">Catalyzes an early step in the biosynthesis of tetrapyrroles. Binds two molecules of 5-aminolevulinate per subunit, each at a distinct site, and catalyzes their condensation to form porphobilinogen.</text>
</comment>
<evidence type="ECO:0000256" key="9">
    <source>
        <dbReference type="ARBA" id="ARBA00032837"/>
    </source>
</evidence>
<keyword evidence="6" id="KW-0627">Porphyrin biosynthesis</keyword>
<dbReference type="EC" id="4.2.1.24" evidence="3"/>
<dbReference type="InterPro" id="IPR001731">
    <property type="entry name" value="ALAD"/>
</dbReference>
<dbReference type="SMART" id="SM01004">
    <property type="entry name" value="ALAD"/>
    <property type="match status" value="1"/>
</dbReference>
<evidence type="ECO:0000313" key="12">
    <source>
        <dbReference type="EnsemblMetazoa" id="MESCA008526-PA"/>
    </source>
</evidence>
<accession>T1GXH5</accession>
<sequence length="237" mass="26047">MSTYGKLHGGFFHSTLRKIQENETSLQPHNFMYPIFVIENDDEIQEIASMPGVPRLGVNQVKKHLEPLVSKGLESIILFGVTDKLSKDSNGSNADSSENPVIRVLPKLREWFPNLLIACDVCLCPYTDHGHCGIFENGIISNTLSTKRLAEIALNYAKAGAHIVAPSDMMDNRIKAIKDSLIVNGLENQVSLLSYSAKFASSFYGPFRDAAKSAPAFGDRKCYQLPSGSRGLAMRAV</sequence>
<dbReference type="Gene3D" id="3.20.20.70">
    <property type="entry name" value="Aldolase class I"/>
    <property type="match status" value="1"/>
</dbReference>
<dbReference type="GO" id="GO:0006782">
    <property type="term" value="P:protoporphyrinogen IX biosynthetic process"/>
    <property type="evidence" value="ECO:0007669"/>
    <property type="project" value="UniProtKB-UniPathway"/>
</dbReference>
<protein>
    <recommendedName>
        <fullName evidence="3">porphobilinogen synthase</fullName>
        <ecNumber evidence="3">4.2.1.24</ecNumber>
    </recommendedName>
    <alternativeName>
        <fullName evidence="9">Porphobilinogen synthase</fullName>
    </alternativeName>
</protein>
<reference evidence="12" key="2">
    <citation type="submission" date="2015-06" db="UniProtKB">
        <authorList>
            <consortium name="EnsemblMetazoa"/>
        </authorList>
    </citation>
    <scope>IDENTIFICATION</scope>
</reference>
<name>T1GXH5_MEGSC</name>
<dbReference type="SUPFAM" id="SSF51569">
    <property type="entry name" value="Aldolase"/>
    <property type="match status" value="1"/>
</dbReference>
<evidence type="ECO:0000313" key="13">
    <source>
        <dbReference type="Proteomes" id="UP000015102"/>
    </source>
</evidence>
<dbReference type="GO" id="GO:0008270">
    <property type="term" value="F:zinc ion binding"/>
    <property type="evidence" value="ECO:0007669"/>
    <property type="project" value="TreeGrafter"/>
</dbReference>
<dbReference type="GO" id="GO:0004655">
    <property type="term" value="F:porphobilinogen synthase activity"/>
    <property type="evidence" value="ECO:0007669"/>
    <property type="project" value="UniProtKB-EC"/>
</dbReference>
<keyword evidence="4" id="KW-0350">Heme biosynthesis</keyword>
<evidence type="ECO:0000256" key="10">
    <source>
        <dbReference type="ARBA" id="ARBA00047651"/>
    </source>
</evidence>
<comment type="catalytic activity">
    <reaction evidence="10">
        <text>2 5-aminolevulinate = porphobilinogen + 2 H2O + H(+)</text>
        <dbReference type="Rhea" id="RHEA:24064"/>
        <dbReference type="ChEBI" id="CHEBI:15377"/>
        <dbReference type="ChEBI" id="CHEBI:15378"/>
        <dbReference type="ChEBI" id="CHEBI:58126"/>
        <dbReference type="ChEBI" id="CHEBI:356416"/>
        <dbReference type="EC" id="4.2.1.24"/>
    </reaction>
</comment>
<evidence type="ECO:0000256" key="8">
    <source>
        <dbReference type="ARBA" id="ARBA00025861"/>
    </source>
</evidence>
<evidence type="ECO:0000256" key="11">
    <source>
        <dbReference type="RuleBase" id="RU004161"/>
    </source>
</evidence>
<dbReference type="HOGENOM" id="CLU_035731_0_1_1"/>
<evidence type="ECO:0000256" key="2">
    <source>
        <dbReference type="ARBA" id="ARBA00008055"/>
    </source>
</evidence>
<comment type="similarity">
    <text evidence="2 11">Belongs to the ALAD family.</text>
</comment>
<evidence type="ECO:0000256" key="6">
    <source>
        <dbReference type="ARBA" id="ARBA00023244"/>
    </source>
</evidence>
<organism evidence="12 13">
    <name type="scientific">Megaselia scalaris</name>
    <name type="common">Humpbacked fly</name>
    <name type="synonym">Phora scalaris</name>
    <dbReference type="NCBI Taxonomy" id="36166"/>
    <lineage>
        <taxon>Eukaryota</taxon>
        <taxon>Metazoa</taxon>
        <taxon>Ecdysozoa</taxon>
        <taxon>Arthropoda</taxon>
        <taxon>Hexapoda</taxon>
        <taxon>Insecta</taxon>
        <taxon>Pterygota</taxon>
        <taxon>Neoptera</taxon>
        <taxon>Endopterygota</taxon>
        <taxon>Diptera</taxon>
        <taxon>Brachycera</taxon>
        <taxon>Muscomorpha</taxon>
        <taxon>Platypezoidea</taxon>
        <taxon>Phoridae</taxon>
        <taxon>Megaseliini</taxon>
        <taxon>Megaselia</taxon>
    </lineage>
</organism>
<evidence type="ECO:0000256" key="1">
    <source>
        <dbReference type="ARBA" id="ARBA00004694"/>
    </source>
</evidence>
<dbReference type="UniPathway" id="UPA00251">
    <property type="reaction ID" value="UER00318"/>
</dbReference>
<evidence type="ECO:0000256" key="3">
    <source>
        <dbReference type="ARBA" id="ARBA00012053"/>
    </source>
</evidence>
<dbReference type="Pfam" id="PF00490">
    <property type="entry name" value="ALAD"/>
    <property type="match status" value="1"/>
</dbReference>
<dbReference type="EMBL" id="CAQQ02378432">
    <property type="status" value="NOT_ANNOTATED_CDS"/>
    <property type="molecule type" value="Genomic_DNA"/>
</dbReference>
<keyword evidence="13" id="KW-1185">Reference proteome</keyword>
<dbReference type="AlphaFoldDB" id="T1GXH5"/>
<dbReference type="PANTHER" id="PTHR11458:SF0">
    <property type="entry name" value="DELTA-AMINOLEVULINIC ACID DEHYDRATASE"/>
    <property type="match status" value="1"/>
</dbReference>
<evidence type="ECO:0000256" key="5">
    <source>
        <dbReference type="ARBA" id="ARBA00023239"/>
    </source>
</evidence>
<evidence type="ECO:0000256" key="7">
    <source>
        <dbReference type="ARBA" id="ARBA00025628"/>
    </source>
</evidence>
<dbReference type="PANTHER" id="PTHR11458">
    <property type="entry name" value="DELTA-AMINOLEVULINIC ACID DEHYDRATASE"/>
    <property type="match status" value="1"/>
</dbReference>
<comment type="pathway">
    <text evidence="1">Porphyrin-containing compound metabolism; protoporphyrin-IX biosynthesis; coproporphyrinogen-III from 5-aminolevulinate: step 1/4.</text>
</comment>